<evidence type="ECO:0000256" key="1">
    <source>
        <dbReference type="SAM" id="Phobius"/>
    </source>
</evidence>
<feature type="transmembrane region" description="Helical" evidence="1">
    <location>
        <begin position="56"/>
        <end position="74"/>
    </location>
</feature>
<name>A0A6N4Q5W3_9LEPT</name>
<keyword evidence="3" id="KW-1185">Reference proteome</keyword>
<accession>A0A6N4Q5W3</accession>
<evidence type="ECO:0000313" key="3">
    <source>
        <dbReference type="Proteomes" id="UP000297239"/>
    </source>
</evidence>
<feature type="transmembrane region" description="Helical" evidence="1">
    <location>
        <begin position="27"/>
        <end position="44"/>
    </location>
</feature>
<dbReference type="AlphaFoldDB" id="A0A6N4Q5W3"/>
<dbReference type="Proteomes" id="UP000297239">
    <property type="component" value="Unassembled WGS sequence"/>
</dbReference>
<reference evidence="2" key="1">
    <citation type="journal article" date="2019" name="PLoS Negl. Trop. Dis.">
        <title>Revisiting the worldwide diversity of Leptospira species in the environment.</title>
        <authorList>
            <person name="Vincent A.T."/>
            <person name="Schiettekatte O."/>
            <person name="Bourhy P."/>
            <person name="Veyrier F.J."/>
            <person name="Picardeau M."/>
        </authorList>
    </citation>
    <scope>NUCLEOTIDE SEQUENCE [LARGE SCALE GENOMIC DNA]</scope>
    <source>
        <strain evidence="2">201800293</strain>
    </source>
</reference>
<protein>
    <submittedName>
        <fullName evidence="2">Uncharacterized protein</fullName>
    </submittedName>
</protein>
<dbReference type="OrthoDB" id="345699at2"/>
<gene>
    <name evidence="2" type="ORF">EHQ18_18500</name>
</gene>
<keyword evidence="1" id="KW-0472">Membrane</keyword>
<evidence type="ECO:0000313" key="2">
    <source>
        <dbReference type="EMBL" id="TGK67090.1"/>
    </source>
</evidence>
<dbReference type="EMBL" id="RQFF01000037">
    <property type="protein sequence ID" value="TGK67090.1"/>
    <property type="molecule type" value="Genomic_DNA"/>
</dbReference>
<keyword evidence="1" id="KW-0812">Transmembrane</keyword>
<comment type="caution">
    <text evidence="2">The sequence shown here is derived from an EMBL/GenBank/DDBJ whole genome shotgun (WGS) entry which is preliminary data.</text>
</comment>
<keyword evidence="1" id="KW-1133">Transmembrane helix</keyword>
<proteinExistence type="predicted"/>
<organism evidence="2 3">
    <name type="scientific">Leptospira kanakyensis</name>
    <dbReference type="NCBI Taxonomy" id="2484968"/>
    <lineage>
        <taxon>Bacteria</taxon>
        <taxon>Pseudomonadati</taxon>
        <taxon>Spirochaetota</taxon>
        <taxon>Spirochaetia</taxon>
        <taxon>Leptospirales</taxon>
        <taxon>Leptospiraceae</taxon>
        <taxon>Leptospira</taxon>
    </lineage>
</organism>
<sequence length="81" mass="9679">MNNKEQKERMERLNHALHVNIARDNRNINLTCLALIVPFFGVYFARKIDDKSYRTLAYVLSFANFMITVFPLVYEQWKHSN</sequence>